<feature type="transmembrane region" description="Helical" evidence="9">
    <location>
        <begin position="428"/>
        <end position="448"/>
    </location>
</feature>
<dbReference type="InterPro" id="IPR004770">
    <property type="entry name" value="Na/H_antiport_NhaC"/>
</dbReference>
<evidence type="ECO:0000313" key="11">
    <source>
        <dbReference type="EMBL" id="TCP23028.1"/>
    </source>
</evidence>
<dbReference type="RefSeq" id="WP_132747452.1">
    <property type="nucleotide sequence ID" value="NZ_SLXK01000033.1"/>
</dbReference>
<keyword evidence="3" id="KW-0050">Antiport</keyword>
<dbReference type="InterPro" id="IPR018461">
    <property type="entry name" value="Na/H_Antiport_NhaC-like_C"/>
</dbReference>
<comment type="subcellular location">
    <subcellularLocation>
        <location evidence="1">Cell membrane</location>
        <topology evidence="1">Multi-pass membrane protein</topology>
    </subcellularLocation>
</comment>
<keyword evidence="4" id="KW-1003">Cell membrane</keyword>
<name>A0A4R2NNY2_9BACL</name>
<feature type="transmembrane region" description="Helical" evidence="9">
    <location>
        <begin position="72"/>
        <end position="94"/>
    </location>
</feature>
<accession>A0A4R2NNY2</accession>
<evidence type="ECO:0000256" key="8">
    <source>
        <dbReference type="ARBA" id="ARBA00038435"/>
    </source>
</evidence>
<dbReference type="PANTHER" id="PTHR33451:SF6">
    <property type="entry name" value="NA(+)_H(+) ANTIPORTER NHAC"/>
    <property type="match status" value="1"/>
</dbReference>
<dbReference type="NCBIfam" id="TIGR00931">
    <property type="entry name" value="antiport_nhaC"/>
    <property type="match status" value="1"/>
</dbReference>
<dbReference type="InterPro" id="IPR052180">
    <property type="entry name" value="NhaC_Na-H+_Antiporter"/>
</dbReference>
<dbReference type="AlphaFoldDB" id="A0A4R2NNY2"/>
<evidence type="ECO:0000256" key="1">
    <source>
        <dbReference type="ARBA" id="ARBA00004651"/>
    </source>
</evidence>
<evidence type="ECO:0000256" key="2">
    <source>
        <dbReference type="ARBA" id="ARBA00022448"/>
    </source>
</evidence>
<keyword evidence="7 9" id="KW-0472">Membrane</keyword>
<keyword evidence="12" id="KW-1185">Reference proteome</keyword>
<evidence type="ECO:0000259" key="10">
    <source>
        <dbReference type="Pfam" id="PF03553"/>
    </source>
</evidence>
<evidence type="ECO:0000256" key="3">
    <source>
        <dbReference type="ARBA" id="ARBA00022449"/>
    </source>
</evidence>
<feature type="transmembrane region" description="Helical" evidence="9">
    <location>
        <begin position="348"/>
        <end position="365"/>
    </location>
</feature>
<gene>
    <name evidence="11" type="ORF">EV207_13334</name>
</gene>
<keyword evidence="5 9" id="KW-0812">Transmembrane</keyword>
<feature type="transmembrane region" description="Helical" evidence="9">
    <location>
        <begin position="106"/>
        <end position="136"/>
    </location>
</feature>
<proteinExistence type="inferred from homology"/>
<comment type="caution">
    <text evidence="11">The sequence shown here is derived from an EMBL/GenBank/DDBJ whole genome shotgun (WGS) entry which is preliminary data.</text>
</comment>
<feature type="transmembrane region" description="Helical" evidence="9">
    <location>
        <begin position="233"/>
        <end position="250"/>
    </location>
</feature>
<feature type="transmembrane region" description="Helical" evidence="9">
    <location>
        <begin position="307"/>
        <end position="327"/>
    </location>
</feature>
<dbReference type="Pfam" id="PF03553">
    <property type="entry name" value="Na_H_antiporter"/>
    <property type="match status" value="1"/>
</dbReference>
<feature type="transmembrane region" description="Helical" evidence="9">
    <location>
        <begin position="34"/>
        <end position="52"/>
    </location>
</feature>
<protein>
    <submittedName>
        <fullName evidence="11">Sodium/proton antiporter (NhaC family)</fullName>
    </submittedName>
</protein>
<dbReference type="GO" id="GO:0015297">
    <property type="term" value="F:antiporter activity"/>
    <property type="evidence" value="ECO:0007669"/>
    <property type="project" value="UniProtKB-KW"/>
</dbReference>
<keyword evidence="2" id="KW-0813">Transport</keyword>
<feature type="transmembrane region" description="Helical" evidence="9">
    <location>
        <begin position="257"/>
        <end position="276"/>
    </location>
</feature>
<evidence type="ECO:0000256" key="5">
    <source>
        <dbReference type="ARBA" id="ARBA00022692"/>
    </source>
</evidence>
<feature type="domain" description="Na+/H+ antiporter NhaC-like C-terminal" evidence="10">
    <location>
        <begin position="157"/>
        <end position="447"/>
    </location>
</feature>
<feature type="transmembrane region" description="Helical" evidence="9">
    <location>
        <begin position="7"/>
        <end position="28"/>
    </location>
</feature>
<evidence type="ECO:0000256" key="7">
    <source>
        <dbReference type="ARBA" id="ARBA00023136"/>
    </source>
</evidence>
<organism evidence="11 12">
    <name type="scientific">Scopulibacillus darangshiensis</name>
    <dbReference type="NCBI Taxonomy" id="442528"/>
    <lineage>
        <taxon>Bacteria</taxon>
        <taxon>Bacillati</taxon>
        <taxon>Bacillota</taxon>
        <taxon>Bacilli</taxon>
        <taxon>Bacillales</taxon>
        <taxon>Sporolactobacillaceae</taxon>
        <taxon>Scopulibacillus</taxon>
    </lineage>
</organism>
<feature type="transmembrane region" description="Helical" evidence="9">
    <location>
        <begin position="189"/>
        <end position="207"/>
    </location>
</feature>
<dbReference type="OrthoDB" id="9762978at2"/>
<dbReference type="EMBL" id="SLXK01000033">
    <property type="protein sequence ID" value="TCP23028.1"/>
    <property type="molecule type" value="Genomic_DNA"/>
</dbReference>
<dbReference type="Proteomes" id="UP000295416">
    <property type="component" value="Unassembled WGS sequence"/>
</dbReference>
<dbReference type="PANTHER" id="PTHR33451">
    <property type="entry name" value="MALATE-2H(+)/NA(+)-LACTATE ANTIPORTER"/>
    <property type="match status" value="1"/>
</dbReference>
<evidence type="ECO:0000256" key="6">
    <source>
        <dbReference type="ARBA" id="ARBA00022989"/>
    </source>
</evidence>
<reference evidence="11 12" key="1">
    <citation type="submission" date="2019-03" db="EMBL/GenBank/DDBJ databases">
        <title>Genomic Encyclopedia of Type Strains, Phase IV (KMG-IV): sequencing the most valuable type-strain genomes for metagenomic binning, comparative biology and taxonomic classification.</title>
        <authorList>
            <person name="Goeker M."/>
        </authorList>
    </citation>
    <scope>NUCLEOTIDE SEQUENCE [LARGE SCALE GENOMIC DNA]</scope>
    <source>
        <strain evidence="11 12">DSM 19377</strain>
    </source>
</reference>
<keyword evidence="6 9" id="KW-1133">Transmembrane helix</keyword>
<comment type="similarity">
    <text evidence="8">Belongs to the NhaC Na(+)/H(+) (TC 2.A.35) antiporter family.</text>
</comment>
<sequence length="464" mass="49992">MKKMPKVWSVALLMVILLGVLMTCLIFLKVQPHIPLIGCTVILVLFALMHGARWLDIEGGLVEGIHKGLKPIMILALVGVVIGVWMASGTVPYLVFIGFELINPKWFLVTALISTMIVSTFTGSSFTTIGTVGAALMGIGMGFGIDPAVCAGAVICGACFGDKMSPLSDTTNFSPAVAGVDIFTHIRHMMWTTVPAVLVTFIIFVFLGRNTAADVSMADITAAKHALESSFNLSWLVMVSPLIVVIMAFLKKPIIPVLITGIVTGAITALFMQNGMTVSSLIKTMQNGFHLKTSNDLVSNIVNRGGLQSMMSSISLIFIALGFGGIAQKVGLIDIMIQCVIKKIHRKGHYVTAAALSSIGVNIMTGEQYLSILLPGQAYQKVFDKKAIPRKTLSRTLEDGGTLVNPLIPWGVSGAFFTQALGVHVTEYLPFVFFLYLSPLFTIAMAYLPKLRNVTLNHQLEKVS</sequence>
<evidence type="ECO:0000256" key="9">
    <source>
        <dbReference type="SAM" id="Phobius"/>
    </source>
</evidence>
<evidence type="ECO:0000256" key="4">
    <source>
        <dbReference type="ARBA" id="ARBA00022475"/>
    </source>
</evidence>
<evidence type="ECO:0000313" key="12">
    <source>
        <dbReference type="Proteomes" id="UP000295416"/>
    </source>
</evidence>
<dbReference type="GO" id="GO:0005886">
    <property type="term" value="C:plasma membrane"/>
    <property type="evidence" value="ECO:0007669"/>
    <property type="project" value="UniProtKB-SubCell"/>
</dbReference>